<sequence length="133" mass="14205">MSSIEPNWLSLLWFTLFAAICGISLLIVTGMFPLGHDPEGRRRSGLTVLLVLGNAALLLALAIGTGIYGYNELRWSSLVAVTGLIILFAPGLFEEWRWPIGGIRTQLAVLVGVQALALVTLSQIGGTVLPFAS</sequence>
<keyword evidence="1" id="KW-0812">Transmembrane</keyword>
<dbReference type="EMBL" id="CP002826">
    <property type="protein sequence ID" value="AEI05933.1"/>
    <property type="molecule type" value="Genomic_DNA"/>
</dbReference>
<dbReference type="KEGG" id="ocg:OCA5_c12150"/>
<feature type="transmembrane region" description="Helical" evidence="1">
    <location>
        <begin position="75"/>
        <end position="93"/>
    </location>
</feature>
<dbReference type="AlphaFoldDB" id="B6JE80"/>
<dbReference type="eggNOG" id="ENOG502ZTR0">
    <property type="taxonomic scope" value="Bacteria"/>
</dbReference>
<evidence type="ECO:0000313" key="3">
    <source>
        <dbReference type="Proteomes" id="UP000007730"/>
    </source>
</evidence>
<dbReference type="OrthoDB" id="7851455at2"/>
<evidence type="ECO:0000313" key="2">
    <source>
        <dbReference type="EMBL" id="AEI05933.1"/>
    </source>
</evidence>
<dbReference type="HOGENOM" id="CLU_157738_0_0_5"/>
<keyword evidence="1" id="KW-0472">Membrane</keyword>
<dbReference type="Proteomes" id="UP000007730">
    <property type="component" value="Chromosome"/>
</dbReference>
<organism evidence="2 3">
    <name type="scientific">Afipia carboxidovorans (strain ATCC 49405 / DSM 1227 / KCTC 32145 / OM5)</name>
    <name type="common">Oligotropha carboxidovorans</name>
    <dbReference type="NCBI Taxonomy" id="504832"/>
    <lineage>
        <taxon>Bacteria</taxon>
        <taxon>Pseudomonadati</taxon>
        <taxon>Pseudomonadota</taxon>
        <taxon>Alphaproteobacteria</taxon>
        <taxon>Hyphomicrobiales</taxon>
        <taxon>Nitrobacteraceae</taxon>
        <taxon>Afipia</taxon>
    </lineage>
</organism>
<dbReference type="PATRIC" id="fig|504832.7.peg.1291"/>
<evidence type="ECO:0008006" key="4">
    <source>
        <dbReference type="Google" id="ProtNLM"/>
    </source>
</evidence>
<dbReference type="STRING" id="504832.OCA5_c12150"/>
<dbReference type="KEGG" id="oca:OCAR_6864"/>
<dbReference type="RefSeq" id="WP_012563999.1">
    <property type="nucleotide sequence ID" value="NC_011386.1"/>
</dbReference>
<feature type="transmembrane region" description="Helical" evidence="1">
    <location>
        <begin position="12"/>
        <end position="34"/>
    </location>
</feature>
<protein>
    <recommendedName>
        <fullName evidence="4">Transmembrane protein</fullName>
    </recommendedName>
</protein>
<keyword evidence="1" id="KW-1133">Transmembrane helix</keyword>
<feature type="transmembrane region" description="Helical" evidence="1">
    <location>
        <begin position="46"/>
        <end position="69"/>
    </location>
</feature>
<proteinExistence type="predicted"/>
<evidence type="ECO:0000256" key="1">
    <source>
        <dbReference type="SAM" id="Phobius"/>
    </source>
</evidence>
<keyword evidence="3" id="KW-1185">Reference proteome</keyword>
<accession>B6JE80</accession>
<reference evidence="2 3" key="1">
    <citation type="journal article" date="2011" name="J. Bacteriol.">
        <title>Complete genome sequences of the chemolithoautotrophic Oligotropha carboxidovorans strains OM4 and OM5.</title>
        <authorList>
            <person name="Volland S."/>
            <person name="Rachinger M."/>
            <person name="Strittmatter A."/>
            <person name="Daniel R."/>
            <person name="Gottschalk G."/>
            <person name="Meyer O."/>
        </authorList>
    </citation>
    <scope>NUCLEOTIDE SEQUENCE [LARGE SCALE GENOMIC DNA]</scope>
    <source>
        <strain evidence="3">ATCC 49405 / DSM 1227 / KCTC 32145 / OM5</strain>
    </source>
</reference>
<gene>
    <name evidence="2" type="ordered locus">OCA5_c12150</name>
</gene>
<feature type="transmembrane region" description="Helical" evidence="1">
    <location>
        <begin position="105"/>
        <end position="124"/>
    </location>
</feature>
<name>B6JE80_AFIC5</name>